<dbReference type="PANTHER" id="PTHR28641">
    <property type="match status" value="1"/>
</dbReference>
<dbReference type="InterPro" id="IPR042303">
    <property type="entry name" value="Malonyl_CoA_deC_C_sf"/>
</dbReference>
<dbReference type="PANTHER" id="PTHR28641:SF1">
    <property type="entry name" value="MALONYL-COA DECARBOXYLASE, MITOCHONDRIAL"/>
    <property type="match status" value="1"/>
</dbReference>
<name>A0A2R5L8B0_9ACAR</name>
<dbReference type="FunFam" id="3.40.630.150:FF:000001">
    <property type="entry name" value="Malonyl-CoA decarboxylase, mitochondrial"/>
    <property type="match status" value="1"/>
</dbReference>
<reference evidence="2" key="1">
    <citation type="submission" date="2018-03" db="EMBL/GenBank/DDBJ databases">
        <title>The relapsing fever spirochete Borrelia turicatae persists in the highly oxidative environment of its soft-bodied tick vector.</title>
        <authorList>
            <person name="Bourret T.J."/>
            <person name="Boyle W.K."/>
            <person name="Valenzuela J.G."/>
            <person name="Oliveira F."/>
            <person name="Lopez J.E."/>
        </authorList>
    </citation>
    <scope>NUCLEOTIDE SEQUENCE</scope>
    <source>
        <strain evidence="2">Kansas strain/isolate</strain>
        <tissue evidence="2">Salivary glands</tissue>
    </source>
</reference>
<dbReference type="GO" id="GO:0005782">
    <property type="term" value="C:peroxisomal matrix"/>
    <property type="evidence" value="ECO:0007669"/>
    <property type="project" value="TreeGrafter"/>
</dbReference>
<feature type="domain" description="Malonyl-CoA decarboxylase C-terminal" evidence="1">
    <location>
        <begin position="40"/>
        <end position="311"/>
    </location>
</feature>
<evidence type="ECO:0000259" key="1">
    <source>
        <dbReference type="Pfam" id="PF05292"/>
    </source>
</evidence>
<organism evidence="2">
    <name type="scientific">Ornithodoros turicata</name>
    <dbReference type="NCBI Taxonomy" id="34597"/>
    <lineage>
        <taxon>Eukaryota</taxon>
        <taxon>Metazoa</taxon>
        <taxon>Ecdysozoa</taxon>
        <taxon>Arthropoda</taxon>
        <taxon>Chelicerata</taxon>
        <taxon>Arachnida</taxon>
        <taxon>Acari</taxon>
        <taxon>Parasitiformes</taxon>
        <taxon>Ixodida</taxon>
        <taxon>Ixodoidea</taxon>
        <taxon>Argasidae</taxon>
        <taxon>Ornithodorinae</taxon>
        <taxon>Ornithodoros</taxon>
    </lineage>
</organism>
<dbReference type="GO" id="GO:0005759">
    <property type="term" value="C:mitochondrial matrix"/>
    <property type="evidence" value="ECO:0007669"/>
    <property type="project" value="TreeGrafter"/>
</dbReference>
<sequence>MRGDILDLLAKSLGNGSQLHDVRVMNSILRELLSLWFAVGFIKLERITWKSSCEMLQKISEYEAVHPVRNWTDLKRRVGPYRRCYVFTHSCMPGEPIVVLHTALTDTIASSIQKIVTYTPAPTPENQDLEDEKLIKSAIFYSISSTQKGLQGIELGKYLVKSVVREVKAEFPHVEDFSSLSPIPGFKDWLTTEIKKIVAGNGEHSRLPNLPALVDALRNYTKEDKPLEEFLKLLKTNGWFQIPDLVEQLKDPLLRICASYLYNEKHRGYALNSVANFHLKNGAIIWRLNWLGDVSPRGLSSSCAIMANYRYYMASMEDNRRNYLDDFVVAASDTFLAHLKPSRSSL</sequence>
<dbReference type="InterPro" id="IPR038917">
    <property type="entry name" value="Malonyl_CoA_deC"/>
</dbReference>
<accession>A0A2R5L8B0</accession>
<protein>
    <submittedName>
        <fullName evidence="2">Putative malonyl-coa decarboxylase</fullName>
    </submittedName>
</protein>
<dbReference type="Pfam" id="PF05292">
    <property type="entry name" value="MCD"/>
    <property type="match status" value="1"/>
</dbReference>
<dbReference type="AlphaFoldDB" id="A0A2R5L8B0"/>
<dbReference type="InterPro" id="IPR007956">
    <property type="entry name" value="Malonyl_CoA_deC_C"/>
</dbReference>
<dbReference type="Gene3D" id="3.40.630.150">
    <property type="entry name" value="Malonyl-CoA decarboxylase, catalytic domain"/>
    <property type="match status" value="1"/>
</dbReference>
<dbReference type="GO" id="GO:2001294">
    <property type="term" value="P:malonyl-CoA catabolic process"/>
    <property type="evidence" value="ECO:0007669"/>
    <property type="project" value="TreeGrafter"/>
</dbReference>
<proteinExistence type="predicted"/>
<dbReference type="GO" id="GO:0006085">
    <property type="term" value="P:acetyl-CoA biosynthetic process"/>
    <property type="evidence" value="ECO:0007669"/>
    <property type="project" value="TreeGrafter"/>
</dbReference>
<dbReference type="GO" id="GO:0050080">
    <property type="term" value="F:malonyl-CoA decarboxylase activity"/>
    <property type="evidence" value="ECO:0007669"/>
    <property type="project" value="InterPro"/>
</dbReference>
<evidence type="ECO:0000313" key="2">
    <source>
        <dbReference type="EMBL" id="MBY05734.1"/>
    </source>
</evidence>
<dbReference type="GO" id="GO:0006633">
    <property type="term" value="P:fatty acid biosynthetic process"/>
    <property type="evidence" value="ECO:0007669"/>
    <property type="project" value="InterPro"/>
</dbReference>
<dbReference type="EMBL" id="GGLE01001608">
    <property type="protein sequence ID" value="MBY05734.1"/>
    <property type="molecule type" value="Transcribed_RNA"/>
</dbReference>